<dbReference type="RefSeq" id="WP_264733044.1">
    <property type="nucleotide sequence ID" value="NZ_JAPDNR010000001.1"/>
</dbReference>
<dbReference type="EMBL" id="JAPDNS010000002">
    <property type="protein sequence ID" value="MCW3486228.1"/>
    <property type="molecule type" value="Genomic_DNA"/>
</dbReference>
<comment type="caution">
    <text evidence="1">The sequence shown here is derived from an EMBL/GenBank/DDBJ whole genome shotgun (WGS) entry which is preliminary data.</text>
</comment>
<protein>
    <submittedName>
        <fullName evidence="1">Uncharacterized protein</fullName>
    </submittedName>
</protein>
<evidence type="ECO:0000313" key="2">
    <source>
        <dbReference type="Proteomes" id="UP001207742"/>
    </source>
</evidence>
<gene>
    <name evidence="1" type="ORF">OL497_20165</name>
</gene>
<evidence type="ECO:0000313" key="1">
    <source>
        <dbReference type="EMBL" id="MCW3486228.1"/>
    </source>
</evidence>
<proteinExistence type="predicted"/>
<organism evidence="1 2">
    <name type="scientific">Chitinophaga nivalis</name>
    <dbReference type="NCBI Taxonomy" id="2991709"/>
    <lineage>
        <taxon>Bacteria</taxon>
        <taxon>Pseudomonadati</taxon>
        <taxon>Bacteroidota</taxon>
        <taxon>Chitinophagia</taxon>
        <taxon>Chitinophagales</taxon>
        <taxon>Chitinophagaceae</taxon>
        <taxon>Chitinophaga</taxon>
    </lineage>
</organism>
<dbReference type="Proteomes" id="UP001207742">
    <property type="component" value="Unassembled WGS sequence"/>
</dbReference>
<accession>A0ABT3IQJ1</accession>
<reference evidence="1 2" key="1">
    <citation type="submission" date="2022-10" db="EMBL/GenBank/DDBJ databases">
        <title>Chitinophaga nivalis PC15 sp. nov., isolated from Pyeongchang county, South Korea.</title>
        <authorList>
            <person name="Trinh H.N."/>
        </authorList>
    </citation>
    <scope>NUCLEOTIDE SEQUENCE [LARGE SCALE GENOMIC DNA]</scope>
    <source>
        <strain evidence="1 2">PC14</strain>
    </source>
</reference>
<sequence>MMKLYNVPQLFGPCLLHENKMLEKFIEARTLQWLYDLQLMSEAK</sequence>
<name>A0ABT3IQJ1_9BACT</name>
<keyword evidence="2" id="KW-1185">Reference proteome</keyword>